<reference evidence="1 2" key="1">
    <citation type="journal article" date="2021" name="Hortic Res">
        <title>The domestication of Cucurbita argyrosperma as revealed by the genome of its wild relative.</title>
        <authorList>
            <person name="Barrera-Redondo J."/>
            <person name="Sanchez-de la Vega G."/>
            <person name="Aguirre-Liguori J.A."/>
            <person name="Castellanos-Morales G."/>
            <person name="Gutierrez-Guerrero Y.T."/>
            <person name="Aguirre-Dugua X."/>
            <person name="Aguirre-Planter E."/>
            <person name="Tenaillon M.I."/>
            <person name="Lira-Saade R."/>
            <person name="Eguiarte L.E."/>
        </authorList>
    </citation>
    <scope>NUCLEOTIDE SEQUENCE [LARGE SCALE GENOMIC DNA]</scope>
    <source>
        <strain evidence="1">JBR-2021</strain>
    </source>
</reference>
<organism evidence="1 2">
    <name type="scientific">Cucurbita argyrosperma subsp. sororia</name>
    <dbReference type="NCBI Taxonomy" id="37648"/>
    <lineage>
        <taxon>Eukaryota</taxon>
        <taxon>Viridiplantae</taxon>
        <taxon>Streptophyta</taxon>
        <taxon>Embryophyta</taxon>
        <taxon>Tracheophyta</taxon>
        <taxon>Spermatophyta</taxon>
        <taxon>Magnoliopsida</taxon>
        <taxon>eudicotyledons</taxon>
        <taxon>Gunneridae</taxon>
        <taxon>Pentapetalae</taxon>
        <taxon>rosids</taxon>
        <taxon>fabids</taxon>
        <taxon>Cucurbitales</taxon>
        <taxon>Cucurbitaceae</taxon>
        <taxon>Cucurbiteae</taxon>
        <taxon>Cucurbita</taxon>
    </lineage>
</organism>
<proteinExistence type="predicted"/>
<feature type="non-terminal residue" evidence="1">
    <location>
        <position position="1"/>
    </location>
</feature>
<dbReference type="Proteomes" id="UP000685013">
    <property type="component" value="Chromosome 20"/>
</dbReference>
<dbReference type="AlphaFoldDB" id="A0AAV6LU43"/>
<name>A0AAV6LU43_9ROSI</name>
<dbReference type="EMBL" id="JAGKQH010000020">
    <property type="protein sequence ID" value="KAG6570329.1"/>
    <property type="molecule type" value="Genomic_DNA"/>
</dbReference>
<keyword evidence="2" id="KW-1185">Reference proteome</keyword>
<sequence>MLRFPYEKKRESQVVVCELLLLSQTGSSEHGSSVFKLFGSLTFPGAGEFVWEFKRFTTEPYNIDLTGLSFNSMGFVLGLVYSARDYLCCIDVACFFWVYSLLVDEVLASSSSYRCLLCNQYESY</sequence>
<comment type="caution">
    <text evidence="1">The sequence shown here is derived from an EMBL/GenBank/DDBJ whole genome shotgun (WGS) entry which is preliminary data.</text>
</comment>
<gene>
    <name evidence="1" type="ORF">SDJN03_29244</name>
</gene>
<evidence type="ECO:0000313" key="2">
    <source>
        <dbReference type="Proteomes" id="UP000685013"/>
    </source>
</evidence>
<evidence type="ECO:0000313" key="1">
    <source>
        <dbReference type="EMBL" id="KAG6570329.1"/>
    </source>
</evidence>
<accession>A0AAV6LU43</accession>
<protein>
    <submittedName>
        <fullName evidence="1">Uncharacterized protein</fullName>
    </submittedName>
</protein>